<dbReference type="InterPro" id="IPR036188">
    <property type="entry name" value="FAD/NAD-bd_sf"/>
</dbReference>
<evidence type="ECO:0000313" key="2">
    <source>
        <dbReference type="EMBL" id="GAJ08838.1"/>
    </source>
</evidence>
<proteinExistence type="predicted"/>
<dbReference type="EMBL" id="BARW01026745">
    <property type="protein sequence ID" value="GAJ08838.1"/>
    <property type="molecule type" value="Genomic_DNA"/>
</dbReference>
<feature type="region of interest" description="Disordered" evidence="1">
    <location>
        <begin position="49"/>
        <end position="68"/>
    </location>
</feature>
<organism evidence="2">
    <name type="scientific">marine sediment metagenome</name>
    <dbReference type="NCBI Taxonomy" id="412755"/>
    <lineage>
        <taxon>unclassified sequences</taxon>
        <taxon>metagenomes</taxon>
        <taxon>ecological metagenomes</taxon>
    </lineage>
</organism>
<protein>
    <recommendedName>
        <fullName evidence="3">FAD/NAD(P)-binding domain-containing protein</fullName>
    </recommendedName>
</protein>
<evidence type="ECO:0000256" key="1">
    <source>
        <dbReference type="SAM" id="MobiDB-lite"/>
    </source>
</evidence>
<evidence type="ECO:0008006" key="3">
    <source>
        <dbReference type="Google" id="ProtNLM"/>
    </source>
</evidence>
<gene>
    <name evidence="2" type="ORF">S12H4_43559</name>
</gene>
<sequence length="121" mass="12874">LGNASSGMDIARELCGKLAREFSGAEGWAQEAAQNPPGTGVKVYQSVEDANKPPGMDYDPKDPKSPDWARRIEVVPRVERIEAASSFSSTSSEGGSQGIVVLEGGRRLENVDCIVFGTGYL</sequence>
<feature type="non-terminal residue" evidence="2">
    <location>
        <position position="1"/>
    </location>
</feature>
<dbReference type="AlphaFoldDB" id="X1TU09"/>
<feature type="compositionally biased region" description="Basic and acidic residues" evidence="1">
    <location>
        <begin position="58"/>
        <end position="68"/>
    </location>
</feature>
<name>X1TU09_9ZZZZ</name>
<accession>X1TU09</accession>
<comment type="caution">
    <text evidence="2">The sequence shown here is derived from an EMBL/GenBank/DDBJ whole genome shotgun (WGS) entry which is preliminary data.</text>
</comment>
<reference evidence="2" key="1">
    <citation type="journal article" date="2014" name="Front. Microbiol.">
        <title>High frequency of phylogenetically diverse reductive dehalogenase-homologous genes in deep subseafloor sedimentary metagenomes.</title>
        <authorList>
            <person name="Kawai M."/>
            <person name="Futagami T."/>
            <person name="Toyoda A."/>
            <person name="Takaki Y."/>
            <person name="Nishi S."/>
            <person name="Hori S."/>
            <person name="Arai W."/>
            <person name="Tsubouchi T."/>
            <person name="Morono Y."/>
            <person name="Uchiyama I."/>
            <person name="Ito T."/>
            <person name="Fujiyama A."/>
            <person name="Inagaki F."/>
            <person name="Takami H."/>
        </authorList>
    </citation>
    <scope>NUCLEOTIDE SEQUENCE</scope>
    <source>
        <strain evidence="2">Expedition CK06-06</strain>
    </source>
</reference>
<dbReference type="Gene3D" id="3.50.50.60">
    <property type="entry name" value="FAD/NAD(P)-binding domain"/>
    <property type="match status" value="1"/>
</dbReference>